<feature type="compositionally biased region" description="Basic and acidic residues" evidence="12">
    <location>
        <begin position="1341"/>
        <end position="1350"/>
    </location>
</feature>
<keyword evidence="3 10" id="KW-0863">Zinc-finger</keyword>
<dbReference type="PANTHER" id="PTHR45975:SF2">
    <property type="entry name" value="NUCLEOSOME-REMODELING FACTOR SUBUNIT BPTF"/>
    <property type="match status" value="1"/>
</dbReference>
<evidence type="ECO:0000256" key="11">
    <source>
        <dbReference type="SAM" id="Coils"/>
    </source>
</evidence>
<dbReference type="InterPro" id="IPR036427">
    <property type="entry name" value="Bromodomain-like_sf"/>
</dbReference>
<dbReference type="PROSITE" id="PS01359">
    <property type="entry name" value="ZF_PHD_1"/>
    <property type="match status" value="1"/>
</dbReference>
<evidence type="ECO:0000256" key="8">
    <source>
        <dbReference type="ARBA" id="ARBA00023242"/>
    </source>
</evidence>
<evidence type="ECO:0000259" key="13">
    <source>
        <dbReference type="PROSITE" id="PS50014"/>
    </source>
</evidence>
<feature type="region of interest" description="Disordered" evidence="12">
    <location>
        <begin position="1"/>
        <end position="148"/>
    </location>
</feature>
<evidence type="ECO:0000256" key="1">
    <source>
        <dbReference type="ARBA" id="ARBA00004123"/>
    </source>
</evidence>
<keyword evidence="5" id="KW-0805">Transcription regulation</keyword>
<dbReference type="InterPro" id="IPR001487">
    <property type="entry name" value="Bromodomain"/>
</dbReference>
<keyword evidence="6 9" id="KW-0103">Bromodomain</keyword>
<proteinExistence type="predicted"/>
<dbReference type="PROSITE" id="PS00633">
    <property type="entry name" value="BROMODOMAIN_1"/>
    <property type="match status" value="1"/>
</dbReference>
<dbReference type="InterPro" id="IPR011011">
    <property type="entry name" value="Znf_FYVE_PHD"/>
</dbReference>
<feature type="domain" description="Bromo" evidence="13">
    <location>
        <begin position="2249"/>
        <end position="2319"/>
    </location>
</feature>
<dbReference type="CTD" id="44811"/>
<dbReference type="PROSITE" id="PS50016">
    <property type="entry name" value="ZF_PHD_2"/>
    <property type="match status" value="3"/>
</dbReference>
<evidence type="ECO:0000256" key="12">
    <source>
        <dbReference type="SAM" id="MobiDB-lite"/>
    </source>
</evidence>
<dbReference type="Pfam" id="PF00439">
    <property type="entry name" value="Bromodomain"/>
    <property type="match status" value="1"/>
</dbReference>
<evidence type="ECO:0000259" key="14">
    <source>
        <dbReference type="PROSITE" id="PS50016"/>
    </source>
</evidence>
<evidence type="ECO:0000256" key="10">
    <source>
        <dbReference type="PROSITE-ProRule" id="PRU00146"/>
    </source>
</evidence>
<feature type="compositionally biased region" description="Acidic residues" evidence="12">
    <location>
        <begin position="91"/>
        <end position="106"/>
    </location>
</feature>
<dbReference type="InterPro" id="IPR038028">
    <property type="entry name" value="BPTF"/>
</dbReference>
<organism evidence="16 17">
    <name type="scientific">Hyalella azteca</name>
    <name type="common">Amphipod</name>
    <dbReference type="NCBI Taxonomy" id="294128"/>
    <lineage>
        <taxon>Eukaryota</taxon>
        <taxon>Metazoa</taxon>
        <taxon>Ecdysozoa</taxon>
        <taxon>Arthropoda</taxon>
        <taxon>Crustacea</taxon>
        <taxon>Multicrustacea</taxon>
        <taxon>Malacostraca</taxon>
        <taxon>Eumalacostraca</taxon>
        <taxon>Peracarida</taxon>
        <taxon>Amphipoda</taxon>
        <taxon>Senticaudata</taxon>
        <taxon>Talitrida</taxon>
        <taxon>Talitroidea</taxon>
        <taxon>Hyalellidae</taxon>
        <taxon>Hyalella</taxon>
    </lineage>
</organism>
<feature type="coiled-coil region" evidence="11">
    <location>
        <begin position="454"/>
        <end position="547"/>
    </location>
</feature>
<evidence type="ECO:0000256" key="4">
    <source>
        <dbReference type="ARBA" id="ARBA00022833"/>
    </source>
</evidence>
<dbReference type="SMART" id="SM00571">
    <property type="entry name" value="DDT"/>
    <property type="match status" value="1"/>
</dbReference>
<dbReference type="GO" id="GO:0008270">
    <property type="term" value="F:zinc ion binding"/>
    <property type="evidence" value="ECO:0007669"/>
    <property type="project" value="UniProtKB-KW"/>
</dbReference>
<feature type="domain" description="PHD-type" evidence="14">
    <location>
        <begin position="331"/>
        <end position="379"/>
    </location>
</feature>
<dbReference type="Gene3D" id="3.30.40.10">
    <property type="entry name" value="Zinc/RING finger domain, C3HC4 (zinc finger)"/>
    <property type="match status" value="3"/>
</dbReference>
<keyword evidence="2" id="KW-0479">Metal-binding</keyword>
<dbReference type="Proteomes" id="UP000694843">
    <property type="component" value="Unplaced"/>
</dbReference>
<dbReference type="OMA" id="PEQYTNV"/>
<dbReference type="SUPFAM" id="SSF57903">
    <property type="entry name" value="FYVE/PHD zinc finger"/>
    <property type="match status" value="3"/>
</dbReference>
<feature type="compositionally biased region" description="Polar residues" evidence="12">
    <location>
        <begin position="131"/>
        <end position="148"/>
    </location>
</feature>
<keyword evidence="16" id="KW-1185">Reference proteome</keyword>
<feature type="region of interest" description="Disordered" evidence="12">
    <location>
        <begin position="2054"/>
        <end position="2108"/>
    </location>
</feature>
<feature type="region of interest" description="Disordered" evidence="12">
    <location>
        <begin position="1916"/>
        <end position="2001"/>
    </location>
</feature>
<dbReference type="CDD" id="cd15560">
    <property type="entry name" value="PHD2_3_BPTF"/>
    <property type="match status" value="2"/>
</dbReference>
<dbReference type="GO" id="GO:0016589">
    <property type="term" value="C:NURF complex"/>
    <property type="evidence" value="ECO:0007669"/>
    <property type="project" value="InterPro"/>
</dbReference>
<feature type="compositionally biased region" description="Polar residues" evidence="12">
    <location>
        <begin position="969"/>
        <end position="979"/>
    </location>
</feature>
<comment type="subcellular location">
    <subcellularLocation>
        <location evidence="1">Nucleus</location>
    </subcellularLocation>
</comment>
<feature type="compositionally biased region" description="Basic residues" evidence="12">
    <location>
        <begin position="2098"/>
        <end position="2108"/>
    </location>
</feature>
<dbReference type="PRINTS" id="PR00503">
    <property type="entry name" value="BROMODOMAIN"/>
</dbReference>
<feature type="compositionally biased region" description="Polar residues" evidence="12">
    <location>
        <begin position="1949"/>
        <end position="1960"/>
    </location>
</feature>
<feature type="domain" description="PHD-type" evidence="14">
    <location>
        <begin position="2171"/>
        <end position="2222"/>
    </location>
</feature>
<feature type="domain" description="DDT" evidence="15">
    <location>
        <begin position="180"/>
        <end position="240"/>
    </location>
</feature>
<dbReference type="InterPro" id="IPR018501">
    <property type="entry name" value="DDT_dom"/>
</dbReference>
<dbReference type="KEGG" id="hazt:108678835"/>
<evidence type="ECO:0000256" key="9">
    <source>
        <dbReference type="PROSITE-ProRule" id="PRU00035"/>
    </source>
</evidence>
<feature type="region of interest" description="Disordered" evidence="12">
    <location>
        <begin position="1324"/>
        <end position="1353"/>
    </location>
</feature>
<evidence type="ECO:0000256" key="3">
    <source>
        <dbReference type="ARBA" id="ARBA00022771"/>
    </source>
</evidence>
<protein>
    <submittedName>
        <fullName evidence="17">Nucleosome-remodeling factor subunit NURF301</fullName>
    </submittedName>
</protein>
<evidence type="ECO:0000256" key="7">
    <source>
        <dbReference type="ARBA" id="ARBA00023163"/>
    </source>
</evidence>
<dbReference type="GO" id="GO:0000978">
    <property type="term" value="F:RNA polymerase II cis-regulatory region sequence-specific DNA binding"/>
    <property type="evidence" value="ECO:0007669"/>
    <property type="project" value="TreeGrafter"/>
</dbReference>
<sequence>MMSERKRKRGRPRIAPVISYEAEMRMRNNIPRNIKKPKYLRDAEEESNASRASTPLRSFEDGSAQPQNKNNRGYNPEYDDKNSEFHYGSDFDLDGTSENEAEESDAEVPSLSDLGLLSDDEGVLSDDSHFPQDSTLPSSIAAVSSPNISRPASPEAIWLQNRRVPPITLPPSADDLLIPLEYFMPALSVYEVLHHFRSIIRLSPFRFEEFCGALLSTQQTVLLADIHIALLRALVREDESQATHFGPLDQKDSINVMLYLVDAVTWPQVLHSYLSSDSLGHESLVHMMDKCSYPFTSLQNRLTVLRVLTDEVLSVSGVRELFVSEGRLRYDDHCRACHKTGDLLCCDSCTAVYHLECLGADEAPAMPIDDWTCSVCTKHQVTGVTDCLSVPEASGQLSRHDPLGYDRHGRKYWFLVRRLIIESSEGSVWYYSTCQQVHAVLSLLDPAEYEADLMANVEDQRHEMDRQLAVTEKLTRSLAGSRPMALAVDDEAITKFIAEARDLAAVKDELKEEIKDEVNQAIDTSDAVKAEVKEEDVKEEKVEAEEKGLWDHSIVGRAWQLTPTLAERVTANKLLQLRSNGQAFRVGTDGGQSYVNQYSSNPLALNKLQHNEDRDKKRQLSHKFSITNTSPEFKWSGTTYGGLPEVRECIRGCMQQLEQQVSPHLHHPLWSTQRKAWLNQLARSSSARQLAQCLATYVAAIKPVVFQPVWHEGLGHVRLYRLTAFVREERRRQEKKDKKDLEVQVLDDMRSCTPVRFTKLPKHQLWKVKGEEHRAWVGDGWRWIARHRRVHPQDARKVGLRAGPDKVVVAVKTENGLRGLPVTPQVFETLALKSPELQSSLLSPNQLRQLHPTLTPSDSNEIIISSGGVGSTTKQKVQVVMTQLEEHYEDGLVNVSRSLGTRMRLVYPKMPLPCPALDNLLARRLAMPRHNIKKEGAESDGEEADASRGGGTEGSPDVASAGAADADSNIQEIPDSQRSATHRLRPAGHLLKEIRQHKLRYEALDESLGLYRCYSPMCATSPSCCYSPLCRTKSRVREKLINSVKNYTIVTSKPSPFPQVGVYDIIKLSEMDFSEAAADTKKSNINNNNNSSSLNSFFSTVSKAAEADVSCNKASDSEISVKVETELEESSQDCQDHHKFALLEPKEEESDLLSQTCSGKIYLKKLDTSDSKNKPPPRLPPLTTCRVGKDRYSMLVLPAWELKTLCRRWWRHSVAGFAHAAKINPGVWQYPCPRPLFKQTWLYRTATLSTLSAVALQLRVLWHCLRWEDMQEKGASDGKRHITTDTEIVQTEVLKRKHSGRFNEKTEYLRRKVTIPFEVPKPVREFTPSQRSGLRKRRRAQSPEDKRPESMEEWVPEEQLLLWEIRLFGERLERAANLPKKADNPSPIATKIALSGSSFEIKQRMEETLKQQRSVFQQQQREGTATPAKTMLKISSITSGDGKTVTAVKTGPLSNITAAKKLVRTKDGRIISVQTLGNLAPASARLPKVQISPQPQLQHVTPTANKVIRLQNVAGNPRMILPRAPRPIVQVAPTPPQVLTTAPAPATIRLANQNIQIIRLPDGQIKVKGLLDGQQMIQRPDGKFQLINSKPVNATPMVHAVQQPKPAVVLPNSPQLVKLNGQQVVLRKEGSQVVSVSTSEAIRTATGVIINQRPTIPTGSVLINQKATVVNSSPVKLAPDGSYVSSSTPSSVASGTTATSTQPDTLTLKVQVRMTQQGPKTIIQGLLPSVGLTKDHIRAIQQQVRSMLAQYNLQVDQLSPIMTLTLQVGGATSAQPVMVPQPLQQQQPQTQQQPQQQPQQVTIVRTSTPSLKVPAVLALKNNSTATYIRMPGGAIVPDKKPAAASPVNQGNGQFVLTNNYIQETIQSALGSNDLAPDVQEKLIQLKKYNSEQLTHDASSNTGNSGTPVAAAAVVSPAVTPASKRARDASEGSSSEGKKGRGGNKRPRTSESNKQSPTTHSPARRPPHVTGEDGTPPSSKKRRSGGAAATSPADDAKRKSTARLEVQLSRHKDLLKKDILKKRALLEKDLQLQIHRELNIAKQQVEVLEKKAAIGPSKIGSPNKKKKKPGAADQCSSMPGASTTETSLGKGATSPSQNPKKHKSSSNKKLKNKHKKIVCICRTPFDDTKFYVGCDLCANWYHGQCVGITEALSRTMNEYICDDCANAKMNKELYCFCRQPYDETQFYICCEQCEDWYHGRCVGIMQGEADDIDDYICPKCQPNNVWNLPCQKKLTNKDYTELKKLAKTLVAHKNAWPFLDAVDPSEVPDYYKVVRQPMDLRTIERRVKDHHYNRLADFVGDIILLLDNCRLYNPPNSSFVSCAATLESFCCSKLKLLKLKLTNQLPSQP</sequence>
<dbReference type="OrthoDB" id="784962at2759"/>
<dbReference type="InterPro" id="IPR018359">
    <property type="entry name" value="Bromodomain_CS"/>
</dbReference>
<evidence type="ECO:0000256" key="6">
    <source>
        <dbReference type="ARBA" id="ARBA00023117"/>
    </source>
</evidence>
<dbReference type="Pfam" id="PF00628">
    <property type="entry name" value="PHD"/>
    <property type="match status" value="3"/>
</dbReference>
<dbReference type="InterPro" id="IPR019786">
    <property type="entry name" value="Zinc_finger_PHD-type_CS"/>
</dbReference>
<name>A0A8B7P9I1_HYAAZ</name>
<dbReference type="InterPro" id="IPR013083">
    <property type="entry name" value="Znf_RING/FYVE/PHD"/>
</dbReference>
<evidence type="ECO:0000256" key="2">
    <source>
        <dbReference type="ARBA" id="ARBA00022723"/>
    </source>
</evidence>
<dbReference type="PROSITE" id="PS50014">
    <property type="entry name" value="BROMODOMAIN_2"/>
    <property type="match status" value="1"/>
</dbReference>
<dbReference type="InterPro" id="IPR019787">
    <property type="entry name" value="Znf_PHD-finger"/>
</dbReference>
<keyword evidence="8" id="KW-0539">Nucleus</keyword>
<dbReference type="GeneID" id="108678835"/>
<evidence type="ECO:0000259" key="15">
    <source>
        <dbReference type="PROSITE" id="PS50827"/>
    </source>
</evidence>
<dbReference type="Pfam" id="PF15613">
    <property type="entry name" value="WSD"/>
    <property type="match status" value="1"/>
</dbReference>
<dbReference type="GO" id="GO:0006357">
    <property type="term" value="P:regulation of transcription by RNA polymerase II"/>
    <property type="evidence" value="ECO:0007669"/>
    <property type="project" value="InterPro"/>
</dbReference>
<dbReference type="Gene3D" id="1.20.920.10">
    <property type="entry name" value="Bromodomain-like"/>
    <property type="match status" value="1"/>
</dbReference>
<dbReference type="PROSITE" id="PS50827">
    <property type="entry name" value="DDT"/>
    <property type="match status" value="1"/>
</dbReference>
<feature type="region of interest" description="Disordered" evidence="12">
    <location>
        <begin position="931"/>
        <end position="983"/>
    </location>
</feature>
<dbReference type="Pfam" id="PF02791">
    <property type="entry name" value="DDT"/>
    <property type="match status" value="1"/>
</dbReference>
<accession>A0A8B7P9I1</accession>
<dbReference type="InterPro" id="IPR028941">
    <property type="entry name" value="WHIM2_dom"/>
</dbReference>
<feature type="compositionally biased region" description="Polar residues" evidence="12">
    <location>
        <begin position="64"/>
        <end position="73"/>
    </location>
</feature>
<evidence type="ECO:0000313" key="16">
    <source>
        <dbReference type="Proteomes" id="UP000694843"/>
    </source>
</evidence>
<feature type="compositionally biased region" description="Basic residues" evidence="12">
    <location>
        <begin position="1"/>
        <end position="12"/>
    </location>
</feature>
<feature type="domain" description="PHD-type" evidence="14">
    <location>
        <begin position="2115"/>
        <end position="2166"/>
    </location>
</feature>
<feature type="compositionally biased region" description="Basic and acidic residues" evidence="12">
    <location>
        <begin position="78"/>
        <end position="89"/>
    </location>
</feature>
<feature type="compositionally biased region" description="Low complexity" evidence="12">
    <location>
        <begin position="955"/>
        <end position="968"/>
    </location>
</feature>
<dbReference type="SMART" id="SM00249">
    <property type="entry name" value="PHD"/>
    <property type="match status" value="3"/>
</dbReference>
<feature type="compositionally biased region" description="Polar residues" evidence="12">
    <location>
        <begin position="2073"/>
        <end position="2086"/>
    </location>
</feature>
<keyword evidence="11" id="KW-0175">Coiled coil</keyword>
<gene>
    <name evidence="17" type="primary">LOC108678835</name>
</gene>
<feature type="compositionally biased region" description="Low complexity" evidence="12">
    <location>
        <begin position="1681"/>
        <end position="1701"/>
    </location>
</feature>
<evidence type="ECO:0000256" key="5">
    <source>
        <dbReference type="ARBA" id="ARBA00023015"/>
    </source>
</evidence>
<dbReference type="SUPFAM" id="SSF47370">
    <property type="entry name" value="Bromodomain"/>
    <property type="match status" value="1"/>
</dbReference>
<dbReference type="RefSeq" id="XP_018022814.1">
    <property type="nucleotide sequence ID" value="XM_018167325.2"/>
</dbReference>
<dbReference type="SMART" id="SM00297">
    <property type="entry name" value="BROMO"/>
    <property type="match status" value="1"/>
</dbReference>
<reference evidence="17" key="1">
    <citation type="submission" date="2025-08" db="UniProtKB">
        <authorList>
            <consortium name="RefSeq"/>
        </authorList>
    </citation>
    <scope>IDENTIFICATION</scope>
    <source>
        <tissue evidence="17">Whole organism</tissue>
    </source>
</reference>
<evidence type="ECO:0000313" key="17">
    <source>
        <dbReference type="RefSeq" id="XP_018022814.1"/>
    </source>
</evidence>
<dbReference type="PANTHER" id="PTHR45975">
    <property type="entry name" value="NUCLEOSOME-REMODELING FACTOR SUBUNIT BPTF"/>
    <property type="match status" value="1"/>
</dbReference>
<keyword evidence="7" id="KW-0804">Transcription</keyword>
<keyword evidence="4" id="KW-0862">Zinc</keyword>
<dbReference type="InterPro" id="IPR001965">
    <property type="entry name" value="Znf_PHD"/>
</dbReference>
<feature type="region of interest" description="Disordered" evidence="12">
    <location>
        <begin position="1680"/>
        <end position="1702"/>
    </location>
</feature>